<organism evidence="1 2">
    <name type="scientific">Panagrolaimus sp. PS1159</name>
    <dbReference type="NCBI Taxonomy" id="55785"/>
    <lineage>
        <taxon>Eukaryota</taxon>
        <taxon>Metazoa</taxon>
        <taxon>Ecdysozoa</taxon>
        <taxon>Nematoda</taxon>
        <taxon>Chromadorea</taxon>
        <taxon>Rhabditida</taxon>
        <taxon>Tylenchina</taxon>
        <taxon>Panagrolaimomorpha</taxon>
        <taxon>Panagrolaimoidea</taxon>
        <taxon>Panagrolaimidae</taxon>
        <taxon>Panagrolaimus</taxon>
    </lineage>
</organism>
<evidence type="ECO:0000313" key="1">
    <source>
        <dbReference type="Proteomes" id="UP000887580"/>
    </source>
</evidence>
<evidence type="ECO:0000313" key="2">
    <source>
        <dbReference type="WBParaSite" id="PS1159_v2.g3342.t1"/>
    </source>
</evidence>
<accession>A0AC35GAD7</accession>
<sequence length="510" mass="55695">MSEINDKFPIVTVDAEIQCRRNQTNCWHKTRFIVLVQGALFLAILMASVVCWNPAQIVLVDIKTSPIYDPSKNQTAEDFNNPDLPIADRRIPYSTAQKSTLFAGIFIGALAGVLPLNMLLQKFGTHKVMIVVGLVSVLTTALTPLAAVTNFYLLFVVRIIQGTTLSNPFPVIGSISTTWSSLKEAGLFVALLTGYIQLSAIFTMPVSGIAATTLGWDSVFYIHAGVGALLLALWGYNFRDEPSRHPFVSEKEIRKISQGRIPSKAKITPPYKKIFSHIPIYTVWICTAANFLVAQFAITYMPMYFVYVCKLPVSTASFISAIPLILQFIFKCLTGTISDRLTSISDITKIRFFNTLAFWGCGILLIVCGLINTSNTVVSVILIIIPISLLGFNAGGFTKCAVLVAKQYSPTVMAVMQVILCLALLGGSYLVPSLTPQGTHSQFSIVFYIYAAALIVSNIIFCVFCSADPAPFTNSNETPKIISNLPSIVPSLQNNNNNSVQKLSVVSLDV</sequence>
<reference evidence="2" key="1">
    <citation type="submission" date="2022-11" db="UniProtKB">
        <authorList>
            <consortium name="WormBaseParasite"/>
        </authorList>
    </citation>
    <scope>IDENTIFICATION</scope>
</reference>
<dbReference type="WBParaSite" id="PS1159_v2.g3342.t1">
    <property type="protein sequence ID" value="PS1159_v2.g3342.t1"/>
    <property type="gene ID" value="PS1159_v2.g3342"/>
</dbReference>
<name>A0AC35GAD7_9BILA</name>
<proteinExistence type="predicted"/>
<protein>
    <submittedName>
        <fullName evidence="2">Major facilitator superfamily (MFS) profile domain-containing protein</fullName>
    </submittedName>
</protein>
<dbReference type="Proteomes" id="UP000887580">
    <property type="component" value="Unplaced"/>
</dbReference>